<reference evidence="2" key="1">
    <citation type="submission" date="2022-10" db="EMBL/GenBank/DDBJ databases">
        <authorList>
            <person name="Chen Y."/>
            <person name="Dougan E. K."/>
            <person name="Chan C."/>
            <person name="Rhodes N."/>
            <person name="Thang M."/>
        </authorList>
    </citation>
    <scope>NUCLEOTIDE SEQUENCE</scope>
</reference>
<protein>
    <submittedName>
        <fullName evidence="2">Uncharacterized protein</fullName>
    </submittedName>
</protein>
<reference evidence="3" key="2">
    <citation type="submission" date="2024-04" db="EMBL/GenBank/DDBJ databases">
        <authorList>
            <person name="Chen Y."/>
            <person name="Shah S."/>
            <person name="Dougan E. K."/>
            <person name="Thang M."/>
            <person name="Chan C."/>
        </authorList>
    </citation>
    <scope>NUCLEOTIDE SEQUENCE [LARGE SCALE GENOMIC DNA]</scope>
</reference>
<dbReference type="EMBL" id="CAMXCT020001691">
    <property type="protein sequence ID" value="CAL1145651.1"/>
    <property type="molecule type" value="Genomic_DNA"/>
</dbReference>
<proteinExistence type="predicted"/>
<feature type="region of interest" description="Disordered" evidence="1">
    <location>
        <begin position="27"/>
        <end position="51"/>
    </location>
</feature>
<name>A0A9P1CL99_9DINO</name>
<feature type="compositionally biased region" description="Basic and acidic residues" evidence="1">
    <location>
        <begin position="35"/>
        <end position="48"/>
    </location>
</feature>
<sequence length="1575" mass="170154">MPSAVSAGVMSPEVQSRQIASVPVKEHAMPAGHPPDCHDSHAASHELQGECGPLPFKLPTDGSRPIQAATSNPCPVSPREVGNELTKAKDALVTLGCEARISVPDASRDGDQDGLSHAERECGPLPCKLPTDASMVWADDELRWHLVSLLTTKAHHESAQAVLDRCAMIDPLLMAGWVVLHVHTWDSSTNDHTSLEPIFTRLASAMGFVGHQTARLYRMFPMDEGPNSVLSNAEIQPFLVREKSRPDGFVTGGENLAKIGVVALSVIAAMPVGPFLQMLGLWSSDGTPSQDDGGTVAGPVEEFQTLVQGSNQSDTLTEGLPCTTSDAKGRVTAPIMWNRCDLEESPICQITPKTTDPCAGGRNLESGHLDATRLDDPNHNPCQLHSLPILADHQFDAVRSPGECGPLPFKLPTSGKNDVPKVGAITTLPVGPPPPEEVREACALSPAKAGPSESRIEVDVVSLPSPHNACQVDYVSSSCRQADGARLHPGECGPLPCLMPTQGLPCMKFDSHGRVMSLMSSKMGGRDEPHVIQTNAMTTGSCAGVRHLDRAHLDANSLAPINQCFCRGRGLPPLADHQLDAVCSSGECGPLPFKLPTSSKEAVPKMSGTANVSAGNLEPVECRAAGAVYPATVASSKSSAEVRSMSLHEHACLVSDVPLSCRHDDGARLHHGECGPLPYLMPTQRLPDVTGDAHGNMMSPISWNMCGLDESNAVQNTPATTGPFKGGRIFEHGHLDAQSHATTDQCSCQHKVPVEGNPNLEAQPMSVQERSQLLETQGHFWADDEIRWQLANLSTQLRDELKQSGSYPNWVILDPLLLDNWIQTEGKSCAAWANSHCPLPEVVIAVVFAHLASALRLSGFHHVKWPQNLEVDDCCGPLAIAFIARIMLGRPLPTTHAEVLAQHDTARAQFQEGIQHHAMWVRPLIWANGLATQAEQELIPVLIDHGVPHEHAGTRAKAAVRAIGAQPVLTALGSRIPWKQLKTLGNQSKFQFLLPAELQSKITEAAGKGDIGRPKGGKKSKKPPPEQPPVVLDPSKFAISQGVFQSNSQPLHQRPLKAVGPATEGVVIVTKAEAAPYLAQGKAVSNLPLALLVLQCTLAEVTTSLPHQAVTVPCHCVVNQEPMLIDMVMVQIGSGLVEKTQASRKIHIDAVDVGTLRITVFRDEIEGTWEHLTQGPMKYVVHHVPLLRMCREPGCQCPHWHNHEKVDTKDALLDVWRRQYLRNGYKPEPPSSATMFAVSIRVPSCLVLPLLKLSGTAGIYVEPRSLDSRTVHEDYAIVWLTRLQPAALNHLCQTNPTAIGLARVGDRIGLRTLAIHASDLSKAVRPDAVYLPAGPKQQFLAGPFPFGTDRGSLTKALQQIDWEARPLQPLASIDNKGAMWLIQATDDPPASLLSMGHGDVMISKHKGPRDAKETKARPVATPATIALCNTQTSQTTLPDLWAAADPWGWYAPSSMCQTDASEGLKQLESKIQKAVLASLPASSNQMEVDDVPDRVQALEQQMSTMMQKHAQLEATVTDHAARHTAQLGSVQHQLQTQGAELRGHIESQQQNLQALFESQMSQIRSLLKRPREDHE</sequence>
<accession>A0A9P1CL99</accession>
<evidence type="ECO:0000313" key="4">
    <source>
        <dbReference type="Proteomes" id="UP001152797"/>
    </source>
</evidence>
<dbReference type="Proteomes" id="UP001152797">
    <property type="component" value="Unassembled WGS sequence"/>
</dbReference>
<comment type="caution">
    <text evidence="2">The sequence shown here is derived from an EMBL/GenBank/DDBJ whole genome shotgun (WGS) entry which is preliminary data.</text>
</comment>
<evidence type="ECO:0000256" key="1">
    <source>
        <dbReference type="SAM" id="MobiDB-lite"/>
    </source>
</evidence>
<organism evidence="2">
    <name type="scientific">Cladocopium goreaui</name>
    <dbReference type="NCBI Taxonomy" id="2562237"/>
    <lineage>
        <taxon>Eukaryota</taxon>
        <taxon>Sar</taxon>
        <taxon>Alveolata</taxon>
        <taxon>Dinophyceae</taxon>
        <taxon>Suessiales</taxon>
        <taxon>Symbiodiniaceae</taxon>
        <taxon>Cladocopium</taxon>
    </lineage>
</organism>
<dbReference type="EMBL" id="CAMXCT030001691">
    <property type="protein sequence ID" value="CAL4779588.1"/>
    <property type="molecule type" value="Genomic_DNA"/>
</dbReference>
<evidence type="ECO:0000313" key="3">
    <source>
        <dbReference type="EMBL" id="CAL1145651.1"/>
    </source>
</evidence>
<feature type="region of interest" description="Disordered" evidence="1">
    <location>
        <begin position="1004"/>
        <end position="1032"/>
    </location>
</feature>
<dbReference type="EMBL" id="CAMXCT010001691">
    <property type="protein sequence ID" value="CAI3992276.1"/>
    <property type="molecule type" value="Genomic_DNA"/>
</dbReference>
<keyword evidence="4" id="KW-1185">Reference proteome</keyword>
<gene>
    <name evidence="2" type="ORF">C1SCF055_LOCUS19116</name>
</gene>
<evidence type="ECO:0000313" key="2">
    <source>
        <dbReference type="EMBL" id="CAI3992276.1"/>
    </source>
</evidence>